<comment type="caution">
    <text evidence="3">The sequence shown here is derived from an EMBL/GenBank/DDBJ whole genome shotgun (WGS) entry which is preliminary data.</text>
</comment>
<dbReference type="RefSeq" id="WP_346189410.1">
    <property type="nucleotide sequence ID" value="NZ_BAABRL010000010.1"/>
</dbReference>
<accession>A0ABP9V2F8</accession>
<dbReference type="PROSITE" id="PS51257">
    <property type="entry name" value="PROKAR_LIPOPROTEIN"/>
    <property type="match status" value="1"/>
</dbReference>
<feature type="region of interest" description="Disordered" evidence="1">
    <location>
        <begin position="184"/>
        <end position="283"/>
    </location>
</feature>
<organism evidence="3 4">
    <name type="scientific">Rubritalea halochordaticola</name>
    <dbReference type="NCBI Taxonomy" id="714537"/>
    <lineage>
        <taxon>Bacteria</taxon>
        <taxon>Pseudomonadati</taxon>
        <taxon>Verrucomicrobiota</taxon>
        <taxon>Verrucomicrobiia</taxon>
        <taxon>Verrucomicrobiales</taxon>
        <taxon>Rubritaleaceae</taxon>
        <taxon>Rubritalea</taxon>
    </lineage>
</organism>
<sequence>MKHRKTTILTSILAGASLMLAGCGSNDKTTYVTTIVQNASEGLDLQAVTDLATKAKSAEDFEKKLNAKDNDYNNMDLDADGKVDYIKVTEIAKDKQKGFSLTTELSAEEGEEQEIATIQFEQEEGSDDVTVQTHGNSQIYGNNHYYHHRTSMTDVLIMSYLLSSHRPYVSPWGYNHYPSHYSSYRTRPSSDYSRKLRSKPGYSRIKRSSSPVVKTPIKSPNFNKTATKIKAPLNNPTSSQRSFQKRNPATTRVVSKGFGGSSSSSRFGSSSSSRSRSSFGGGK</sequence>
<evidence type="ECO:0000313" key="4">
    <source>
        <dbReference type="Proteomes" id="UP001424741"/>
    </source>
</evidence>
<feature type="compositionally biased region" description="Low complexity" evidence="1">
    <location>
        <begin position="261"/>
        <end position="283"/>
    </location>
</feature>
<evidence type="ECO:0000256" key="1">
    <source>
        <dbReference type="SAM" id="MobiDB-lite"/>
    </source>
</evidence>
<keyword evidence="2" id="KW-0732">Signal</keyword>
<feature type="compositionally biased region" description="Polar residues" evidence="1">
    <location>
        <begin position="208"/>
        <end position="226"/>
    </location>
</feature>
<reference evidence="3 4" key="1">
    <citation type="submission" date="2024-02" db="EMBL/GenBank/DDBJ databases">
        <title>Rubritalea halochordaticola NBRC 107102.</title>
        <authorList>
            <person name="Ichikawa N."/>
            <person name="Katano-Makiyama Y."/>
            <person name="Hidaka K."/>
        </authorList>
    </citation>
    <scope>NUCLEOTIDE SEQUENCE [LARGE SCALE GENOMIC DNA]</scope>
    <source>
        <strain evidence="3 4">NBRC 107102</strain>
    </source>
</reference>
<evidence type="ECO:0000256" key="2">
    <source>
        <dbReference type="SAM" id="SignalP"/>
    </source>
</evidence>
<name>A0ABP9V2F8_9BACT</name>
<proteinExistence type="predicted"/>
<dbReference type="EMBL" id="BAABRL010000010">
    <property type="protein sequence ID" value="GAA5496800.1"/>
    <property type="molecule type" value="Genomic_DNA"/>
</dbReference>
<keyword evidence="4" id="KW-1185">Reference proteome</keyword>
<feature type="signal peptide" evidence="2">
    <location>
        <begin position="1"/>
        <end position="21"/>
    </location>
</feature>
<evidence type="ECO:0000313" key="3">
    <source>
        <dbReference type="EMBL" id="GAA5496800.1"/>
    </source>
</evidence>
<feature type="chain" id="PRO_5046650012" description="EF-hand domain-containing protein" evidence="2">
    <location>
        <begin position="22"/>
        <end position="283"/>
    </location>
</feature>
<evidence type="ECO:0008006" key="5">
    <source>
        <dbReference type="Google" id="ProtNLM"/>
    </source>
</evidence>
<protein>
    <recommendedName>
        <fullName evidence="5">EF-hand domain-containing protein</fullName>
    </recommendedName>
</protein>
<gene>
    <name evidence="3" type="ORF">Rhal01_02985</name>
</gene>
<dbReference type="Proteomes" id="UP001424741">
    <property type="component" value="Unassembled WGS sequence"/>
</dbReference>
<feature type="compositionally biased region" description="Polar residues" evidence="1">
    <location>
        <begin position="234"/>
        <end position="253"/>
    </location>
</feature>